<protein>
    <submittedName>
        <fullName evidence="9">Glycerol-3-phosphate dehydrogenase/oxidase</fullName>
    </submittedName>
</protein>
<evidence type="ECO:0000259" key="8">
    <source>
        <dbReference type="Pfam" id="PF16901"/>
    </source>
</evidence>
<name>A0A973A822_9GAMM</name>
<evidence type="ECO:0000256" key="6">
    <source>
        <dbReference type="ARBA" id="ARBA00023002"/>
    </source>
</evidence>
<keyword evidence="3" id="KW-0285">Flavoprotein</keyword>
<dbReference type="PANTHER" id="PTHR11985">
    <property type="entry name" value="GLYCEROL-3-PHOSPHATE DEHYDROGENASE"/>
    <property type="match status" value="1"/>
</dbReference>
<dbReference type="Pfam" id="PF01266">
    <property type="entry name" value="DAO"/>
    <property type="match status" value="1"/>
</dbReference>
<gene>
    <name evidence="9" type="ORF">HQ497_01160</name>
</gene>
<dbReference type="AlphaFoldDB" id="A0A973A822"/>
<dbReference type="InterPro" id="IPR006076">
    <property type="entry name" value="FAD-dep_OxRdtase"/>
</dbReference>
<dbReference type="GO" id="GO:0006071">
    <property type="term" value="P:glycerol metabolic process"/>
    <property type="evidence" value="ECO:0007669"/>
    <property type="project" value="UniProtKB-KW"/>
</dbReference>
<evidence type="ECO:0000256" key="3">
    <source>
        <dbReference type="ARBA" id="ARBA00022630"/>
    </source>
</evidence>
<keyword evidence="5" id="KW-0274">FAD</keyword>
<evidence type="ECO:0000313" key="10">
    <source>
        <dbReference type="Proteomes" id="UP000754644"/>
    </source>
</evidence>
<evidence type="ECO:0000256" key="5">
    <source>
        <dbReference type="ARBA" id="ARBA00022827"/>
    </source>
</evidence>
<dbReference type="EMBL" id="JABMOJ010000044">
    <property type="protein sequence ID" value="NQV63947.1"/>
    <property type="molecule type" value="Genomic_DNA"/>
</dbReference>
<dbReference type="InterPro" id="IPR031656">
    <property type="entry name" value="DAO_C"/>
</dbReference>
<feature type="domain" description="Alpha-glycerophosphate oxidase C-terminal" evidence="8">
    <location>
        <begin position="287"/>
        <end position="402"/>
    </location>
</feature>
<keyword evidence="4" id="KW-0319">Glycerol metabolism</keyword>
<dbReference type="Proteomes" id="UP000754644">
    <property type="component" value="Unassembled WGS sequence"/>
</dbReference>
<comment type="caution">
    <text evidence="9">The sequence shown here is derived from an EMBL/GenBank/DDBJ whole genome shotgun (WGS) entry which is preliminary data.</text>
</comment>
<dbReference type="GO" id="GO:0046168">
    <property type="term" value="P:glycerol-3-phosphate catabolic process"/>
    <property type="evidence" value="ECO:0007669"/>
    <property type="project" value="TreeGrafter"/>
</dbReference>
<dbReference type="GO" id="GO:0004368">
    <property type="term" value="F:glycerol-3-phosphate dehydrogenase (quinone) activity"/>
    <property type="evidence" value="ECO:0007669"/>
    <property type="project" value="InterPro"/>
</dbReference>
<sequence length="425" mass="45652">MKYLVGISVYESLGQVAGPDRHFNLSGEALKAFEPELDASAFPRSSVYLEYLTDDARLVMANIRAGIQAGGIAANKLAVTGVIKDRRQVSGVTAKCAISGREIVVKARGVINAAGPWVEKICALDGLAMTKSMVLSKGVHLVIPRAKLPIQRMVFTQSLDQRPVFAIPRGDVVYIGTTDSVYPQGAQIWPEVLPEEVRYLLEPMQRYFGARLTQADCLTTWAGLRPLISETGKSSKEISRKDEVWVSESGLITIAGGKLTGYRKMAEDTVDAASRLIGLGQADGGDDTPLPGGDFTGGIDNLLLHLTQKYPMNDTAALRLVRLYGAEAEQVLALGADSLVAAGSVLSGEVAWALQKEGAQNLEDVVYRRTRAALYQPGEAAAILPRLAELMGAELGWTEDKKTKEIVQVKALLNADKTSLLSAVA</sequence>
<dbReference type="PROSITE" id="PS00978">
    <property type="entry name" value="FAD_G3PDH_2"/>
    <property type="match status" value="1"/>
</dbReference>
<dbReference type="SUPFAM" id="SSF51905">
    <property type="entry name" value="FAD/NAD(P)-binding domain"/>
    <property type="match status" value="1"/>
</dbReference>
<evidence type="ECO:0000259" key="7">
    <source>
        <dbReference type="Pfam" id="PF01266"/>
    </source>
</evidence>
<keyword evidence="6" id="KW-0560">Oxidoreductase</keyword>
<accession>A0A973A822</accession>
<evidence type="ECO:0000313" key="9">
    <source>
        <dbReference type="EMBL" id="NQV63947.1"/>
    </source>
</evidence>
<evidence type="ECO:0000256" key="4">
    <source>
        <dbReference type="ARBA" id="ARBA00022798"/>
    </source>
</evidence>
<comment type="cofactor">
    <cofactor evidence="1">
        <name>FAD</name>
        <dbReference type="ChEBI" id="CHEBI:57692"/>
    </cofactor>
</comment>
<evidence type="ECO:0000256" key="2">
    <source>
        <dbReference type="ARBA" id="ARBA00007330"/>
    </source>
</evidence>
<reference evidence="9" key="1">
    <citation type="submission" date="2020-05" db="EMBL/GenBank/DDBJ databases">
        <title>Sulfur intermediates as new biogeochemical hubs in an aquatic model microbial ecosystem.</title>
        <authorList>
            <person name="Vigneron A."/>
        </authorList>
    </citation>
    <scope>NUCLEOTIDE SEQUENCE</scope>
    <source>
        <strain evidence="9">Bin.250</strain>
    </source>
</reference>
<dbReference type="Gene3D" id="1.10.8.870">
    <property type="entry name" value="Alpha-glycerophosphate oxidase, cap domain"/>
    <property type="match status" value="1"/>
</dbReference>
<proteinExistence type="inferred from homology"/>
<comment type="similarity">
    <text evidence="2">Belongs to the FAD-dependent glycerol-3-phosphate dehydrogenase family.</text>
</comment>
<feature type="domain" description="FAD dependent oxidoreductase" evidence="7">
    <location>
        <begin position="17"/>
        <end position="261"/>
    </location>
</feature>
<dbReference type="Gene3D" id="3.50.50.60">
    <property type="entry name" value="FAD/NAD(P)-binding domain"/>
    <property type="match status" value="2"/>
</dbReference>
<dbReference type="Pfam" id="PF16901">
    <property type="entry name" value="DAO_C"/>
    <property type="match status" value="1"/>
</dbReference>
<organism evidence="9 10">
    <name type="scientific">SAR86 cluster bacterium</name>
    <dbReference type="NCBI Taxonomy" id="2030880"/>
    <lineage>
        <taxon>Bacteria</taxon>
        <taxon>Pseudomonadati</taxon>
        <taxon>Pseudomonadota</taxon>
        <taxon>Gammaproteobacteria</taxon>
        <taxon>SAR86 cluster</taxon>
    </lineage>
</organism>
<dbReference type="InterPro" id="IPR036188">
    <property type="entry name" value="FAD/NAD-bd_sf"/>
</dbReference>
<dbReference type="InterPro" id="IPR000447">
    <property type="entry name" value="G3P_DH_FAD-dep"/>
</dbReference>
<dbReference type="PANTHER" id="PTHR11985:SF35">
    <property type="entry name" value="ANAEROBIC GLYCEROL-3-PHOSPHATE DEHYDROGENASE SUBUNIT A"/>
    <property type="match status" value="1"/>
</dbReference>
<dbReference type="InterPro" id="IPR038299">
    <property type="entry name" value="DAO_C_sf"/>
</dbReference>
<evidence type="ECO:0000256" key="1">
    <source>
        <dbReference type="ARBA" id="ARBA00001974"/>
    </source>
</evidence>